<reference evidence="3" key="1">
    <citation type="submission" date="2016-10" db="EMBL/GenBank/DDBJ databases">
        <authorList>
            <person name="Varghese N."/>
            <person name="Submissions S."/>
        </authorList>
    </citation>
    <scope>NUCLEOTIDE SEQUENCE [LARGE SCALE GENOMIC DNA]</scope>
    <source>
        <strain evidence="3">Gh-48</strain>
    </source>
</reference>
<sequence>MSVTYFKPRDRFDFSKDSLDIGNPLQWDRSHFLKHFFKRVFTIRDDRIDEFYQRHLAYYLSQHPDGKEQIFFKYFWSLIERQLKVLLGTNVYDEHHLRNEREIVRLQKFTSMLISLDRWNIHKSNDAVIAQQESEIFALKQEVTRLKADLKKATAFETEGYINIPEGYRNTVLHLHLQMQELKTPEGKELMFSQTQSVWMKMICKYFREGDKEINYETIRRYFPSDKREPGDKHADIPAKSKLFTINPAKKRS</sequence>
<dbReference type="STRING" id="551995.SAMN05192574_101518"/>
<evidence type="ECO:0000256" key="1">
    <source>
        <dbReference type="SAM" id="MobiDB-lite"/>
    </source>
</evidence>
<name>A0A1H8AHJ9_9SPHI</name>
<evidence type="ECO:0000313" key="2">
    <source>
        <dbReference type="EMBL" id="SEM70091.1"/>
    </source>
</evidence>
<feature type="compositionally biased region" description="Basic and acidic residues" evidence="1">
    <location>
        <begin position="225"/>
        <end position="239"/>
    </location>
</feature>
<keyword evidence="3" id="KW-1185">Reference proteome</keyword>
<dbReference type="Proteomes" id="UP000198942">
    <property type="component" value="Unassembled WGS sequence"/>
</dbReference>
<proteinExistence type="predicted"/>
<dbReference type="RefSeq" id="WP_091207218.1">
    <property type="nucleotide sequence ID" value="NZ_FOCL01000001.1"/>
</dbReference>
<accession>A0A1H8AHJ9</accession>
<dbReference type="EMBL" id="FOCL01000001">
    <property type="protein sequence ID" value="SEM70091.1"/>
    <property type="molecule type" value="Genomic_DNA"/>
</dbReference>
<organism evidence="2 3">
    <name type="scientific">Mucilaginibacter gossypiicola</name>
    <dbReference type="NCBI Taxonomy" id="551995"/>
    <lineage>
        <taxon>Bacteria</taxon>
        <taxon>Pseudomonadati</taxon>
        <taxon>Bacteroidota</taxon>
        <taxon>Sphingobacteriia</taxon>
        <taxon>Sphingobacteriales</taxon>
        <taxon>Sphingobacteriaceae</taxon>
        <taxon>Mucilaginibacter</taxon>
    </lineage>
</organism>
<protein>
    <submittedName>
        <fullName evidence="2">Uncharacterized protein</fullName>
    </submittedName>
</protein>
<feature type="region of interest" description="Disordered" evidence="1">
    <location>
        <begin position="225"/>
        <end position="253"/>
    </location>
</feature>
<dbReference type="AlphaFoldDB" id="A0A1H8AHJ9"/>
<dbReference type="OrthoDB" id="751263at2"/>
<evidence type="ECO:0000313" key="3">
    <source>
        <dbReference type="Proteomes" id="UP000198942"/>
    </source>
</evidence>
<gene>
    <name evidence="2" type="ORF">SAMN05192574_101518</name>
</gene>